<dbReference type="InterPro" id="IPR042063">
    <property type="entry name" value="Ubi_acti_E1_SCCH"/>
</dbReference>
<dbReference type="InterPro" id="IPR000011">
    <property type="entry name" value="UBQ/SUMO-activ_enz_E1-like"/>
</dbReference>
<name>A0A6A4WIN5_AMPAM</name>
<feature type="compositionally biased region" description="Polar residues" evidence="12">
    <location>
        <begin position="39"/>
        <end position="50"/>
    </location>
</feature>
<dbReference type="InterPro" id="IPR018965">
    <property type="entry name" value="Ub-activating_enz_E1_C"/>
</dbReference>
<dbReference type="FunFam" id="3.40.50.12550:FF:000001">
    <property type="entry name" value="Ubiquitin-activating enzyme E1 1"/>
    <property type="match status" value="1"/>
</dbReference>
<dbReference type="SMART" id="SM00985">
    <property type="entry name" value="UBA_e1_C"/>
    <property type="match status" value="1"/>
</dbReference>
<evidence type="ECO:0000256" key="6">
    <source>
        <dbReference type="ARBA" id="ARBA00022741"/>
    </source>
</evidence>
<accession>A0A6A4WIN5</accession>
<dbReference type="Gene3D" id="3.50.50.80">
    <property type="entry name" value="Ubiquitin-activating enzyme E1, inactive adenylation domain, subdomain 1"/>
    <property type="match status" value="1"/>
</dbReference>
<evidence type="ECO:0000256" key="10">
    <source>
        <dbReference type="PROSITE-ProRule" id="PRU10132"/>
    </source>
</evidence>
<dbReference type="SUPFAM" id="SSF69572">
    <property type="entry name" value="Activating enzymes of the ubiquitin-like proteins"/>
    <property type="match status" value="2"/>
</dbReference>
<comment type="catalytic activity">
    <reaction evidence="1">
        <text>ATP + ubiquitin + [E1 ubiquitin-activating enzyme]-L-cysteine = AMP + diphosphate + S-ubiquitinyl-[E1 ubiquitin-activating enzyme]-L-cysteine.</text>
        <dbReference type="EC" id="6.2.1.45"/>
    </reaction>
</comment>
<dbReference type="CDD" id="cd01491">
    <property type="entry name" value="Ube1_repeat1"/>
    <property type="match status" value="1"/>
</dbReference>
<dbReference type="InterPro" id="IPR042302">
    <property type="entry name" value="E1_FCCH_sf"/>
</dbReference>
<dbReference type="AlphaFoldDB" id="A0A6A4WIN5"/>
<organism evidence="14 15">
    <name type="scientific">Amphibalanus amphitrite</name>
    <name type="common">Striped barnacle</name>
    <name type="synonym">Balanus amphitrite</name>
    <dbReference type="NCBI Taxonomy" id="1232801"/>
    <lineage>
        <taxon>Eukaryota</taxon>
        <taxon>Metazoa</taxon>
        <taxon>Ecdysozoa</taxon>
        <taxon>Arthropoda</taxon>
        <taxon>Crustacea</taxon>
        <taxon>Multicrustacea</taxon>
        <taxon>Cirripedia</taxon>
        <taxon>Thoracica</taxon>
        <taxon>Thoracicalcarea</taxon>
        <taxon>Balanomorpha</taxon>
        <taxon>Balanoidea</taxon>
        <taxon>Balanidae</taxon>
        <taxon>Amphibalaninae</taxon>
        <taxon>Amphibalanus</taxon>
    </lineage>
</organism>
<reference evidence="14 15" key="1">
    <citation type="submission" date="2019-07" db="EMBL/GenBank/DDBJ databases">
        <title>Draft genome assembly of a fouling barnacle, Amphibalanus amphitrite (Darwin, 1854): The first reference genome for Thecostraca.</title>
        <authorList>
            <person name="Kim W."/>
        </authorList>
    </citation>
    <scope>NUCLEOTIDE SEQUENCE [LARGE SCALE GENOMIC DNA]</scope>
    <source>
        <strain evidence="14">SNU_AA5</strain>
        <tissue evidence="14">Soma without cirri and trophi</tissue>
    </source>
</reference>
<dbReference type="GO" id="GO:0004839">
    <property type="term" value="F:ubiquitin activating enzyme activity"/>
    <property type="evidence" value="ECO:0007669"/>
    <property type="project" value="UniProtKB-EC"/>
</dbReference>
<protein>
    <recommendedName>
        <fullName evidence="4">E1 ubiquitin-activating enzyme</fullName>
        <ecNumber evidence="4">6.2.1.45</ecNumber>
    </recommendedName>
    <alternativeName>
        <fullName evidence="9">Ubiquitin-activating enzyme E1</fullName>
    </alternativeName>
</protein>
<dbReference type="Pfam" id="PF00899">
    <property type="entry name" value="ThiF"/>
    <property type="match status" value="1"/>
</dbReference>
<evidence type="ECO:0000256" key="1">
    <source>
        <dbReference type="ARBA" id="ARBA00000488"/>
    </source>
</evidence>
<dbReference type="PROSITE" id="PS00536">
    <property type="entry name" value="UBIQUITIN_ACTIVAT_1"/>
    <property type="match status" value="1"/>
</dbReference>
<keyword evidence="15" id="KW-1185">Reference proteome</keyword>
<feature type="domain" description="Ubiquitin-activating enzyme E1 C-terminal" evidence="13">
    <location>
        <begin position="940"/>
        <end position="1065"/>
    </location>
</feature>
<dbReference type="PRINTS" id="PR01849">
    <property type="entry name" value="UBIQUITINACT"/>
</dbReference>
<keyword evidence="6 11" id="KW-0547">Nucleotide-binding</keyword>
<dbReference type="FunFam" id="3.10.290.60:FF:000002">
    <property type="entry name" value="Ubiquitin-like modifier-activating enzyme 1"/>
    <property type="match status" value="1"/>
</dbReference>
<dbReference type="GO" id="GO:0045116">
    <property type="term" value="P:protein neddylation"/>
    <property type="evidence" value="ECO:0007669"/>
    <property type="project" value="TreeGrafter"/>
</dbReference>
<dbReference type="Gene3D" id="3.10.290.60">
    <property type="entry name" value="Ubiquitin-activating enzyme E1, UFD domain"/>
    <property type="match status" value="1"/>
</dbReference>
<sequence>MSASGSEAATRSVPSSSVSPPAAKKRRLHSAADAGTGHAANSTGMTAQNGSGNGRVAASGGAGADMAGDAAQLDEGLYSRQLYVLGREAMQRMAASNILISGLRGLGVEIAKNVILSGVKSVTLHDPGAVEMADLSSQFFLTEADIGRSRADACLEKLAKLNPYVSTSVHSGELDAATIGQFGVVVLAGASLDEQLRIGEACRAHGAALIVADTRGLFGQVFCDFGAEFTVRDATGESAQTAMVAGITRDGTVTCLDETRHGLEDGDLVTFSEVKGMTELNDAKPIKIKVTGPYTFSIGSTEAYSEYVSGGLVTQVKQPVTVQFKPLSESIKDPEVIPTDFGKLHLSGQYHLAFQTLHEFQKRHGRAPAPWVPADQQAFLELAGELNGTLSARLEELDEPLLKTFAAVSSGDVCPVQGVIGSIVAQEVMKACSGKFMPIRQWLYFDAVECLPEDRSVLTEAECAPSGSRYDRQIAVFGRRLQQRLADLKYFVVGAGAIGCELLKNMAMLGVGTGSGHVILTDMDLIEKSNLNRQFLFHKEHVGKAKSACAAEAVKVMNPKINVIHKLDRVGPETEAVFDDDFFESLDGVANALDNVQARIYMDRRCVYYRKPLLESGTLGTKGNVQVVLPHLTESYSSSQDPQEKSIPICTLKNFPNAIEHTIQWARDMFEGSFRGSAESAALYLTDPKFVEKALKLPGSQPLETLDAVKRCLVDDRPQSFDDCVAWARRHFQEQFSNQIRQLLFNFPADQVTSSGTPFWSPPKRCPHAIEFDAENALHVDYIVAAANLKAAVYGLPQCRDRSAIVSLVRQVKVPEFTPQSGVRIATTEAEAEAMTGQLDGDLLQKLRAELPPADALRPLTVTPAEFEKDDDTNFHIDFVVACSNLRAENYGISPADRQETKRVAGRIIPAIATTTALVSGLVCLELIKLAQGHSKLELYKNAFANLALPFIAFSEPIPCPKNKYYENEWTLWDRFDVDGEMTLKEFIDYFQEKHKLEISMLSQNVSMLYSFFMPAAKRTERMAMKLSDVVRSVSKKEIEPHVRALVLEMVCNDTDGEDLDVPYVKYNLPRK</sequence>
<dbReference type="InterPro" id="IPR032418">
    <property type="entry name" value="E1_FCCH"/>
</dbReference>
<dbReference type="PANTHER" id="PTHR10953">
    <property type="entry name" value="UBIQUITIN-ACTIVATING ENZYME E1"/>
    <property type="match status" value="1"/>
</dbReference>
<comment type="caution">
    <text evidence="14">The sequence shown here is derived from an EMBL/GenBank/DDBJ whole genome shotgun (WGS) entry which is preliminary data.</text>
</comment>
<keyword evidence="8 11" id="KW-0067">ATP-binding</keyword>
<dbReference type="FunFam" id="3.50.50.80:FF:000001">
    <property type="entry name" value="ubiquitin-like modifier-activating enzyme 1"/>
    <property type="match status" value="1"/>
</dbReference>
<evidence type="ECO:0000256" key="8">
    <source>
        <dbReference type="ARBA" id="ARBA00022840"/>
    </source>
</evidence>
<dbReference type="CDD" id="cd01490">
    <property type="entry name" value="Ube1_repeat2"/>
    <property type="match status" value="1"/>
</dbReference>
<evidence type="ECO:0000256" key="2">
    <source>
        <dbReference type="ARBA" id="ARBA00004906"/>
    </source>
</evidence>
<proteinExistence type="inferred from homology"/>
<feature type="region of interest" description="Disordered" evidence="12">
    <location>
        <begin position="1"/>
        <end position="61"/>
    </location>
</feature>
<dbReference type="InterPro" id="IPR033127">
    <property type="entry name" value="UBQ-activ_enz_E1_Cys_AS"/>
</dbReference>
<dbReference type="FunFam" id="1.10.10.2660:FF:000001">
    <property type="entry name" value="Ubiquitin-activating enzyme E1 1"/>
    <property type="match status" value="1"/>
</dbReference>
<keyword evidence="5 11" id="KW-0436">Ligase</keyword>
<dbReference type="Pfam" id="PF10585">
    <property type="entry name" value="UBA_E1_SCCH"/>
    <property type="match status" value="1"/>
</dbReference>
<evidence type="ECO:0000313" key="15">
    <source>
        <dbReference type="Proteomes" id="UP000440578"/>
    </source>
</evidence>
<dbReference type="EC" id="6.2.1.45" evidence="4"/>
<dbReference type="UniPathway" id="UPA00143"/>
<evidence type="ECO:0000256" key="4">
    <source>
        <dbReference type="ARBA" id="ARBA00012990"/>
    </source>
</evidence>
<dbReference type="InterPro" id="IPR000594">
    <property type="entry name" value="ThiF_NAD_FAD-bd"/>
</dbReference>
<feature type="compositionally biased region" description="Low complexity" evidence="12">
    <location>
        <begin position="12"/>
        <end position="21"/>
    </location>
</feature>
<comment type="similarity">
    <text evidence="3 11">Belongs to the ubiquitin-activating E1 family.</text>
</comment>
<dbReference type="InterPro" id="IPR018075">
    <property type="entry name" value="UBQ-activ_enz_E1"/>
</dbReference>
<dbReference type="InterPro" id="IPR035985">
    <property type="entry name" value="Ubiquitin-activating_enz"/>
</dbReference>
<evidence type="ECO:0000256" key="3">
    <source>
        <dbReference type="ARBA" id="ARBA00005673"/>
    </source>
</evidence>
<dbReference type="NCBIfam" id="TIGR01408">
    <property type="entry name" value="Ube1"/>
    <property type="match status" value="1"/>
</dbReference>
<dbReference type="GO" id="GO:0005634">
    <property type="term" value="C:nucleus"/>
    <property type="evidence" value="ECO:0007669"/>
    <property type="project" value="TreeGrafter"/>
</dbReference>
<dbReference type="GO" id="GO:0019781">
    <property type="term" value="F:NEDD8 activating enzyme activity"/>
    <property type="evidence" value="ECO:0007669"/>
    <property type="project" value="TreeGrafter"/>
</dbReference>
<dbReference type="InterPro" id="IPR032420">
    <property type="entry name" value="E1_4HB"/>
</dbReference>
<dbReference type="FunFam" id="3.50.50.80:FF:000002">
    <property type="entry name" value="SUMO-activating enzyme subunit 2"/>
    <property type="match status" value="1"/>
</dbReference>
<dbReference type="InterPro" id="IPR042449">
    <property type="entry name" value="Ub-E1_IAD_1"/>
</dbReference>
<dbReference type="EMBL" id="VIIS01000924">
    <property type="protein sequence ID" value="KAF0303654.1"/>
    <property type="molecule type" value="Genomic_DNA"/>
</dbReference>
<dbReference type="Pfam" id="PF09358">
    <property type="entry name" value="E1_UFD"/>
    <property type="match status" value="1"/>
</dbReference>
<dbReference type="PROSITE" id="PS00865">
    <property type="entry name" value="UBIQUITIN_ACTIVAT_2"/>
    <property type="match status" value="1"/>
</dbReference>
<dbReference type="OrthoDB" id="10252231at2759"/>
<evidence type="ECO:0000256" key="5">
    <source>
        <dbReference type="ARBA" id="ARBA00022598"/>
    </source>
</evidence>
<dbReference type="InterPro" id="IPR019572">
    <property type="entry name" value="UBA_E1_SCCH"/>
</dbReference>
<evidence type="ECO:0000256" key="12">
    <source>
        <dbReference type="SAM" id="MobiDB-lite"/>
    </source>
</evidence>
<dbReference type="GO" id="GO:0005524">
    <property type="term" value="F:ATP binding"/>
    <property type="evidence" value="ECO:0007669"/>
    <property type="project" value="UniProtKB-KW"/>
</dbReference>
<dbReference type="FunFam" id="2.40.30.180:FF:000001">
    <property type="entry name" value="ubiquitin-like modifier-activating enzyme 1"/>
    <property type="match status" value="1"/>
</dbReference>
<dbReference type="PANTHER" id="PTHR10953:SF250">
    <property type="entry name" value="UBIQUITIN-LIKE MODIFIER-ACTIVATING ENZYME 1"/>
    <property type="match status" value="1"/>
</dbReference>
<feature type="active site" description="Glycyl thioester intermediate" evidence="10">
    <location>
        <position position="650"/>
    </location>
</feature>
<keyword evidence="7 11" id="KW-0833">Ubl conjugation pathway</keyword>
<dbReference type="Gene3D" id="2.40.30.180">
    <property type="entry name" value="Ubiquitin-activating enzyme E1, FCCH domain"/>
    <property type="match status" value="1"/>
</dbReference>
<dbReference type="Pfam" id="PF16190">
    <property type="entry name" value="E1_FCCH"/>
    <property type="match status" value="1"/>
</dbReference>
<dbReference type="Pfam" id="PF16191">
    <property type="entry name" value="E1_4HB"/>
    <property type="match status" value="1"/>
</dbReference>
<evidence type="ECO:0000256" key="11">
    <source>
        <dbReference type="RuleBase" id="RU000519"/>
    </source>
</evidence>
<dbReference type="Gene3D" id="3.40.50.12550">
    <property type="entry name" value="Ubiquitin-activating enzyme E1, inactive adenylation domain, subdomain 2"/>
    <property type="match status" value="1"/>
</dbReference>
<dbReference type="Gene3D" id="3.40.50.720">
    <property type="entry name" value="NAD(P)-binding Rossmann-like Domain"/>
    <property type="match status" value="1"/>
</dbReference>
<dbReference type="GO" id="GO:0005737">
    <property type="term" value="C:cytoplasm"/>
    <property type="evidence" value="ECO:0007669"/>
    <property type="project" value="TreeGrafter"/>
</dbReference>
<evidence type="ECO:0000313" key="14">
    <source>
        <dbReference type="EMBL" id="KAF0303654.1"/>
    </source>
</evidence>
<gene>
    <name evidence="14" type="primary">UBA1_0</name>
    <name evidence="14" type="ORF">FJT64_024404</name>
</gene>
<comment type="pathway">
    <text evidence="2">Protein modification; protein ubiquitination.</text>
</comment>
<dbReference type="FunFam" id="3.40.50.720:FF:000015">
    <property type="entry name" value="Ubiquitin-activating enzyme E1 1"/>
    <property type="match status" value="1"/>
</dbReference>
<dbReference type="InterPro" id="IPR038252">
    <property type="entry name" value="UBA_E1_C_sf"/>
</dbReference>
<dbReference type="InterPro" id="IPR045886">
    <property type="entry name" value="ThiF/MoeB/HesA"/>
</dbReference>
<evidence type="ECO:0000259" key="13">
    <source>
        <dbReference type="SMART" id="SM00985"/>
    </source>
</evidence>
<evidence type="ECO:0000256" key="7">
    <source>
        <dbReference type="ARBA" id="ARBA00022786"/>
    </source>
</evidence>
<evidence type="ECO:0000256" key="9">
    <source>
        <dbReference type="ARBA" id="ARBA00030371"/>
    </source>
</evidence>
<dbReference type="Gene3D" id="1.10.10.2660">
    <property type="entry name" value="Ubiquitin-activating enzyme E1, SCCH domain"/>
    <property type="match status" value="1"/>
</dbReference>
<dbReference type="Proteomes" id="UP000440578">
    <property type="component" value="Unassembled WGS sequence"/>
</dbReference>
<dbReference type="InterPro" id="IPR018074">
    <property type="entry name" value="UBQ-activ_enz_E1_CS"/>
</dbReference>